<sequence>MCTRRIKYLDEEQFSAGSDDRRSGEVYIWRTRVEWSARAGFALLAGEEPRSVERARRTYGNPGCGGGLRRAISSASERGCEAPWTHGRPSLGDRVLSPAAYSYDASATRRRVSSVWGIIGPGVAVILAFPRVGSPTSSWTTWDSMRMDLMEWGGAAAGADWENVRCMGKSAYHHTGLEAAIDREGRHRRSCVEGGFIVETGDGARAAREHCAIGKGKKTIVAPHRLRTRGNVGGPGDCPTAKEGAESGAASASVDMAIWRRANGVRDIAVWIVMDPMGAWDGASDGAPPISEDSDFEFASQKSVIENGPHGRVLSGCSGVDEASGVEIIALGRSSVFLILLVARAKASDSEGRVGTFGRAFKQDIEVGTHFDRCSVFT</sequence>
<keyword evidence="2" id="KW-1185">Reference proteome</keyword>
<evidence type="ECO:0000313" key="2">
    <source>
        <dbReference type="Proteomes" id="UP001221757"/>
    </source>
</evidence>
<gene>
    <name evidence="1" type="ORF">B0H17DRAFT_1125741</name>
</gene>
<dbReference type="EMBL" id="JARKIE010000006">
    <property type="protein sequence ID" value="KAJ7706939.1"/>
    <property type="molecule type" value="Genomic_DNA"/>
</dbReference>
<dbReference type="Proteomes" id="UP001221757">
    <property type="component" value="Unassembled WGS sequence"/>
</dbReference>
<reference evidence="1" key="1">
    <citation type="submission" date="2023-03" db="EMBL/GenBank/DDBJ databases">
        <title>Massive genome expansion in bonnet fungi (Mycena s.s.) driven by repeated elements and novel gene families across ecological guilds.</title>
        <authorList>
            <consortium name="Lawrence Berkeley National Laboratory"/>
            <person name="Harder C.B."/>
            <person name="Miyauchi S."/>
            <person name="Viragh M."/>
            <person name="Kuo A."/>
            <person name="Thoen E."/>
            <person name="Andreopoulos B."/>
            <person name="Lu D."/>
            <person name="Skrede I."/>
            <person name="Drula E."/>
            <person name="Henrissat B."/>
            <person name="Morin E."/>
            <person name="Kohler A."/>
            <person name="Barry K."/>
            <person name="LaButti K."/>
            <person name="Morin E."/>
            <person name="Salamov A."/>
            <person name="Lipzen A."/>
            <person name="Mereny Z."/>
            <person name="Hegedus B."/>
            <person name="Baldrian P."/>
            <person name="Stursova M."/>
            <person name="Weitz H."/>
            <person name="Taylor A."/>
            <person name="Grigoriev I.V."/>
            <person name="Nagy L.G."/>
            <person name="Martin F."/>
            <person name="Kauserud H."/>
        </authorList>
    </citation>
    <scope>NUCLEOTIDE SEQUENCE</scope>
    <source>
        <strain evidence="1">CBHHK067</strain>
    </source>
</reference>
<organism evidence="1 2">
    <name type="scientific">Mycena rosella</name>
    <name type="common">Pink bonnet</name>
    <name type="synonym">Agaricus rosellus</name>
    <dbReference type="NCBI Taxonomy" id="1033263"/>
    <lineage>
        <taxon>Eukaryota</taxon>
        <taxon>Fungi</taxon>
        <taxon>Dikarya</taxon>
        <taxon>Basidiomycota</taxon>
        <taxon>Agaricomycotina</taxon>
        <taxon>Agaricomycetes</taxon>
        <taxon>Agaricomycetidae</taxon>
        <taxon>Agaricales</taxon>
        <taxon>Marasmiineae</taxon>
        <taxon>Mycenaceae</taxon>
        <taxon>Mycena</taxon>
    </lineage>
</organism>
<comment type="caution">
    <text evidence="1">The sequence shown here is derived from an EMBL/GenBank/DDBJ whole genome shotgun (WGS) entry which is preliminary data.</text>
</comment>
<evidence type="ECO:0000313" key="1">
    <source>
        <dbReference type="EMBL" id="KAJ7706939.1"/>
    </source>
</evidence>
<proteinExistence type="predicted"/>
<protein>
    <submittedName>
        <fullName evidence="1">Uncharacterized protein</fullName>
    </submittedName>
</protein>
<dbReference type="AlphaFoldDB" id="A0AAD7GWT5"/>
<accession>A0AAD7GWT5</accession>
<name>A0AAD7GWT5_MYCRO</name>